<evidence type="ECO:0000256" key="4">
    <source>
        <dbReference type="ARBA" id="ARBA00022822"/>
    </source>
</evidence>
<comment type="pathway">
    <text evidence="1">Amino-acid biosynthesis; L-tryptophan biosynthesis; L-tryptophan from chorismate: step 3/5.</text>
</comment>
<dbReference type="SUPFAM" id="SSF51366">
    <property type="entry name" value="Ribulose-phoshate binding barrel"/>
    <property type="match status" value="1"/>
</dbReference>
<keyword evidence="3" id="KW-0028">Amino-acid biosynthesis</keyword>
<evidence type="ECO:0000256" key="1">
    <source>
        <dbReference type="ARBA" id="ARBA00004664"/>
    </source>
</evidence>
<evidence type="ECO:0000256" key="3">
    <source>
        <dbReference type="ARBA" id="ARBA00022605"/>
    </source>
</evidence>
<keyword evidence="5" id="KW-0057">Aromatic amino acid biosynthesis</keyword>
<accession>A0ABU3K4K2</accession>
<evidence type="ECO:0000256" key="5">
    <source>
        <dbReference type="ARBA" id="ARBA00023141"/>
    </source>
</evidence>
<evidence type="ECO:0000259" key="8">
    <source>
        <dbReference type="Pfam" id="PF00697"/>
    </source>
</evidence>
<comment type="caution">
    <text evidence="9">The sequence shown here is derived from an EMBL/GenBank/DDBJ whole genome shotgun (WGS) entry which is preliminary data.</text>
</comment>
<organism evidence="9 10">
    <name type="scientific">Candidatus Nitronereus thalassa</name>
    <dbReference type="NCBI Taxonomy" id="3020898"/>
    <lineage>
        <taxon>Bacteria</taxon>
        <taxon>Pseudomonadati</taxon>
        <taxon>Nitrospirota</taxon>
        <taxon>Nitrospiria</taxon>
        <taxon>Nitrospirales</taxon>
        <taxon>Nitrospiraceae</taxon>
        <taxon>Candidatus Nitronereus</taxon>
    </lineage>
</organism>
<evidence type="ECO:0000256" key="6">
    <source>
        <dbReference type="ARBA" id="ARBA00023235"/>
    </source>
</evidence>
<reference evidence="9 10" key="1">
    <citation type="journal article" date="2023" name="ISME J.">
        <title>Cultivation and genomic characterization of novel and ubiquitous marine nitrite-oxidizing bacteria from the Nitrospirales.</title>
        <authorList>
            <person name="Mueller A.J."/>
            <person name="Daebeler A."/>
            <person name="Herbold C.W."/>
            <person name="Kirkegaard R.H."/>
            <person name="Daims H."/>
        </authorList>
    </citation>
    <scope>NUCLEOTIDE SEQUENCE [LARGE SCALE GENOMIC DNA]</scope>
    <source>
        <strain evidence="9 10">EB</strain>
    </source>
</reference>
<evidence type="ECO:0000313" key="9">
    <source>
        <dbReference type="EMBL" id="MDT7041344.1"/>
    </source>
</evidence>
<evidence type="ECO:0000313" key="10">
    <source>
        <dbReference type="Proteomes" id="UP001250932"/>
    </source>
</evidence>
<dbReference type="Proteomes" id="UP001250932">
    <property type="component" value="Unassembled WGS sequence"/>
</dbReference>
<proteinExistence type="predicted"/>
<dbReference type="EMBL" id="JAQOUE010000001">
    <property type="protein sequence ID" value="MDT7041344.1"/>
    <property type="molecule type" value="Genomic_DNA"/>
</dbReference>
<evidence type="ECO:0000256" key="7">
    <source>
        <dbReference type="SAM" id="MobiDB-lite"/>
    </source>
</evidence>
<dbReference type="Gene3D" id="3.20.20.70">
    <property type="entry name" value="Aldolase class I"/>
    <property type="match status" value="1"/>
</dbReference>
<keyword evidence="10" id="KW-1185">Reference proteome</keyword>
<dbReference type="InterPro" id="IPR011060">
    <property type="entry name" value="RibuloseP-bd_barrel"/>
</dbReference>
<dbReference type="InterPro" id="IPR001240">
    <property type="entry name" value="PRAI_dom"/>
</dbReference>
<dbReference type="EC" id="5.3.1.24" evidence="2"/>
<dbReference type="Pfam" id="PF00697">
    <property type="entry name" value="PRAI"/>
    <property type="match status" value="1"/>
</dbReference>
<sequence length="42" mass="4387">MQQVQPYGIDVSSGVEASPGKKDPEKIQALSQAAKLVSTATQ</sequence>
<name>A0ABU3K4K2_9BACT</name>
<keyword evidence="6" id="KW-0413">Isomerase</keyword>
<protein>
    <recommendedName>
        <fullName evidence="2">phosphoribosylanthranilate isomerase</fullName>
        <ecNumber evidence="2">5.3.1.24</ecNumber>
    </recommendedName>
</protein>
<gene>
    <name evidence="9" type="ORF">PPG34_03220</name>
</gene>
<feature type="region of interest" description="Disordered" evidence="7">
    <location>
        <begin position="1"/>
        <end position="25"/>
    </location>
</feature>
<keyword evidence="4" id="KW-0822">Tryptophan biosynthesis</keyword>
<evidence type="ECO:0000256" key="2">
    <source>
        <dbReference type="ARBA" id="ARBA00012572"/>
    </source>
</evidence>
<dbReference type="InterPro" id="IPR013785">
    <property type="entry name" value="Aldolase_TIM"/>
</dbReference>
<feature type="domain" description="N-(5'phosphoribosyl) anthranilate isomerase (PRAI)" evidence="8">
    <location>
        <begin position="4"/>
        <end position="32"/>
    </location>
</feature>